<dbReference type="InterPro" id="IPR050845">
    <property type="entry name" value="Cu-binding_ET"/>
</dbReference>
<sequence>MKLYLAFISAAVLGLTACSQEPAQQAPAAEAPAAATAPASAPAAEPAAAVSEAAPAAAADAACSTVVESDDAMKYNVSEINISKACKEFTINLKHVGKMPKAAMGHNIVISKTEDVDGIARDGAAAGVEGEYLKAGDERVIASTKLIGGGEETAITVDTGKFAAGNQYEFFCSFPGHVGLMRGKVNLVD</sequence>
<comment type="caution">
    <text evidence="8">The sequence shown here is derived from an EMBL/GenBank/DDBJ whole genome shotgun (WGS) entry which is preliminary data.</text>
</comment>
<dbReference type="PANTHER" id="PTHR38439">
    <property type="entry name" value="AURACYANIN-B"/>
    <property type="match status" value="1"/>
</dbReference>
<dbReference type="PROSITE" id="PS51257">
    <property type="entry name" value="PROKAR_LIPOPROTEIN"/>
    <property type="match status" value="1"/>
</dbReference>
<name>A0A1X3DHP0_9NEIS</name>
<dbReference type="STRING" id="1931275.BV914_09065"/>
<dbReference type="Gene3D" id="2.60.40.420">
    <property type="entry name" value="Cupredoxins - blue copper proteins"/>
    <property type="match status" value="1"/>
</dbReference>
<dbReference type="InterPro" id="IPR000923">
    <property type="entry name" value="BlueCu_1"/>
</dbReference>
<dbReference type="Proteomes" id="UP000193303">
    <property type="component" value="Unassembled WGS sequence"/>
</dbReference>
<evidence type="ECO:0000256" key="3">
    <source>
        <dbReference type="ARBA" id="ARBA00022723"/>
    </source>
</evidence>
<reference evidence="9" key="1">
    <citation type="submission" date="2017-01" db="EMBL/GenBank/DDBJ databases">
        <authorList>
            <person name="Mah S.A."/>
            <person name="Swanson W.J."/>
            <person name="Moy G.W."/>
            <person name="Vacquier V.D."/>
        </authorList>
    </citation>
    <scope>NUCLEOTIDE SEQUENCE [LARGE SCALE GENOMIC DNA]</scope>
    <source>
        <strain evidence="9">124861</strain>
    </source>
</reference>
<evidence type="ECO:0000259" key="7">
    <source>
        <dbReference type="Pfam" id="PF00127"/>
    </source>
</evidence>
<evidence type="ECO:0000256" key="5">
    <source>
        <dbReference type="ARBA" id="ARBA00023008"/>
    </source>
</evidence>
<protein>
    <submittedName>
        <fullName evidence="8">Azurin</fullName>
    </submittedName>
</protein>
<keyword evidence="3" id="KW-0479">Metal-binding</keyword>
<evidence type="ECO:0000256" key="2">
    <source>
        <dbReference type="ARBA" id="ARBA00022448"/>
    </source>
</evidence>
<feature type="signal peptide" evidence="6">
    <location>
        <begin position="1"/>
        <end position="23"/>
    </location>
</feature>
<dbReference type="GO" id="GO:0009279">
    <property type="term" value="C:cell outer membrane"/>
    <property type="evidence" value="ECO:0007669"/>
    <property type="project" value="UniProtKB-SubCell"/>
</dbReference>
<keyword evidence="5" id="KW-0186">Copper</keyword>
<dbReference type="NCBIfam" id="TIGR02695">
    <property type="entry name" value="azurin"/>
    <property type="match status" value="1"/>
</dbReference>
<accession>A0A1X3DHP0</accession>
<keyword evidence="2" id="KW-0813">Transport</keyword>
<dbReference type="Pfam" id="PF00127">
    <property type="entry name" value="Copper-bind"/>
    <property type="match status" value="1"/>
</dbReference>
<dbReference type="OrthoDB" id="9814063at2"/>
<proteinExistence type="predicted"/>
<dbReference type="GO" id="GO:0005507">
    <property type="term" value="F:copper ion binding"/>
    <property type="evidence" value="ECO:0007669"/>
    <property type="project" value="InterPro"/>
</dbReference>
<dbReference type="CDD" id="cd13922">
    <property type="entry name" value="Azurin"/>
    <property type="match status" value="1"/>
</dbReference>
<dbReference type="EMBL" id="MTAB01000013">
    <property type="protein sequence ID" value="OSI20904.1"/>
    <property type="molecule type" value="Genomic_DNA"/>
</dbReference>
<feature type="chain" id="PRO_5012123303" evidence="6">
    <location>
        <begin position="24"/>
        <end position="189"/>
    </location>
</feature>
<organism evidence="8 9">
    <name type="scientific">Neisseria dumasiana</name>
    <dbReference type="NCBI Taxonomy" id="1931275"/>
    <lineage>
        <taxon>Bacteria</taxon>
        <taxon>Pseudomonadati</taxon>
        <taxon>Pseudomonadota</taxon>
        <taxon>Betaproteobacteria</taxon>
        <taxon>Neisseriales</taxon>
        <taxon>Neisseriaceae</taxon>
        <taxon>Neisseria</taxon>
    </lineage>
</organism>
<keyword evidence="4" id="KW-0249">Electron transport</keyword>
<evidence type="ECO:0000256" key="1">
    <source>
        <dbReference type="ARBA" id="ARBA00004459"/>
    </source>
</evidence>
<comment type="subcellular location">
    <subcellularLocation>
        <location evidence="1">Cell outer membrane</location>
        <topology evidence="1">Lipid-anchor</topology>
    </subcellularLocation>
</comment>
<dbReference type="SUPFAM" id="SSF49503">
    <property type="entry name" value="Cupredoxins"/>
    <property type="match status" value="1"/>
</dbReference>
<gene>
    <name evidence="8" type="ORF">BV912_07075</name>
</gene>
<keyword evidence="6" id="KW-0732">Signal</keyword>
<evidence type="ECO:0000313" key="8">
    <source>
        <dbReference type="EMBL" id="OSI20904.1"/>
    </source>
</evidence>
<evidence type="ECO:0000313" key="9">
    <source>
        <dbReference type="Proteomes" id="UP000193303"/>
    </source>
</evidence>
<dbReference type="InterPro" id="IPR008972">
    <property type="entry name" value="Cupredoxin"/>
</dbReference>
<dbReference type="PROSITE" id="PS00196">
    <property type="entry name" value="COPPER_BLUE"/>
    <property type="match status" value="1"/>
</dbReference>
<dbReference type="InterPro" id="IPR014068">
    <property type="entry name" value="Azurin"/>
</dbReference>
<evidence type="ECO:0000256" key="6">
    <source>
        <dbReference type="SAM" id="SignalP"/>
    </source>
</evidence>
<dbReference type="PANTHER" id="PTHR38439:SF2">
    <property type="entry name" value="OUTER MEMBRANE PROTEIN H.8"/>
    <property type="match status" value="1"/>
</dbReference>
<evidence type="ECO:0000256" key="4">
    <source>
        <dbReference type="ARBA" id="ARBA00022982"/>
    </source>
</evidence>
<dbReference type="GO" id="GO:0009055">
    <property type="term" value="F:electron transfer activity"/>
    <property type="evidence" value="ECO:0007669"/>
    <property type="project" value="InterPro"/>
</dbReference>
<feature type="domain" description="Blue (type 1) copper" evidence="7">
    <location>
        <begin position="62"/>
        <end position="187"/>
    </location>
</feature>
<dbReference type="RefSeq" id="WP_085359445.1">
    <property type="nucleotide sequence ID" value="NZ_MTAB01000013.1"/>
</dbReference>
<dbReference type="AlphaFoldDB" id="A0A1X3DHP0"/>
<dbReference type="InterPro" id="IPR028871">
    <property type="entry name" value="BlueCu_1_BS"/>
</dbReference>